<dbReference type="InterPro" id="IPR005119">
    <property type="entry name" value="LysR_subst-bd"/>
</dbReference>
<dbReference type="Pfam" id="PF03466">
    <property type="entry name" value="LysR_substrate"/>
    <property type="match status" value="1"/>
</dbReference>
<keyword evidence="7" id="KW-1185">Reference proteome</keyword>
<comment type="similarity">
    <text evidence="1">Belongs to the LysR transcriptional regulatory family.</text>
</comment>
<dbReference type="PANTHER" id="PTHR30537">
    <property type="entry name" value="HTH-TYPE TRANSCRIPTIONAL REGULATOR"/>
    <property type="match status" value="1"/>
</dbReference>
<organism evidence="6 7">
    <name type="scientific">Sphingomonas natans</name>
    <dbReference type="NCBI Taxonomy" id="3063330"/>
    <lineage>
        <taxon>Bacteria</taxon>
        <taxon>Pseudomonadati</taxon>
        <taxon>Pseudomonadota</taxon>
        <taxon>Alphaproteobacteria</taxon>
        <taxon>Sphingomonadales</taxon>
        <taxon>Sphingomonadaceae</taxon>
        <taxon>Sphingomonas</taxon>
    </lineage>
</organism>
<dbReference type="InterPro" id="IPR036390">
    <property type="entry name" value="WH_DNA-bd_sf"/>
</dbReference>
<dbReference type="Pfam" id="PF00126">
    <property type="entry name" value="HTH_1"/>
    <property type="match status" value="1"/>
</dbReference>
<keyword evidence="4" id="KW-0804">Transcription</keyword>
<dbReference type="InterPro" id="IPR000847">
    <property type="entry name" value="LysR_HTH_N"/>
</dbReference>
<dbReference type="EMBL" id="JAUOTP010000004">
    <property type="protein sequence ID" value="MDO6414716.1"/>
    <property type="molecule type" value="Genomic_DNA"/>
</dbReference>
<evidence type="ECO:0000256" key="2">
    <source>
        <dbReference type="ARBA" id="ARBA00023015"/>
    </source>
</evidence>
<dbReference type="RefSeq" id="WP_303542157.1">
    <property type="nucleotide sequence ID" value="NZ_JAUOTP010000004.1"/>
</dbReference>
<accession>A0ABT8Y8R5</accession>
<dbReference type="CDD" id="cd08422">
    <property type="entry name" value="PBP2_CrgA_like"/>
    <property type="match status" value="1"/>
</dbReference>
<gene>
    <name evidence="6" type="ORF">Q4F19_10025</name>
</gene>
<reference evidence="6" key="1">
    <citation type="submission" date="2023-07" db="EMBL/GenBank/DDBJ databases">
        <authorList>
            <person name="Kim M."/>
        </authorList>
    </citation>
    <scope>NUCLEOTIDE SEQUENCE</scope>
    <source>
        <strain evidence="6">BIUV-7</strain>
    </source>
</reference>
<keyword evidence="3" id="KW-0238">DNA-binding</keyword>
<dbReference type="Proteomes" id="UP001169764">
    <property type="component" value="Unassembled WGS sequence"/>
</dbReference>
<comment type="caution">
    <text evidence="6">The sequence shown here is derived from an EMBL/GenBank/DDBJ whole genome shotgun (WGS) entry which is preliminary data.</text>
</comment>
<evidence type="ECO:0000256" key="1">
    <source>
        <dbReference type="ARBA" id="ARBA00009437"/>
    </source>
</evidence>
<feature type="domain" description="HTH lysR-type" evidence="5">
    <location>
        <begin position="11"/>
        <end position="57"/>
    </location>
</feature>
<evidence type="ECO:0000313" key="6">
    <source>
        <dbReference type="EMBL" id="MDO6414716.1"/>
    </source>
</evidence>
<dbReference type="Gene3D" id="1.10.10.10">
    <property type="entry name" value="Winged helix-like DNA-binding domain superfamily/Winged helix DNA-binding domain"/>
    <property type="match status" value="1"/>
</dbReference>
<dbReference type="PROSITE" id="PS50931">
    <property type="entry name" value="HTH_LYSR"/>
    <property type="match status" value="1"/>
</dbReference>
<protein>
    <submittedName>
        <fullName evidence="6">LysR family transcriptional regulator</fullName>
    </submittedName>
</protein>
<dbReference type="SUPFAM" id="SSF53850">
    <property type="entry name" value="Periplasmic binding protein-like II"/>
    <property type="match status" value="1"/>
</dbReference>
<dbReference type="InterPro" id="IPR058163">
    <property type="entry name" value="LysR-type_TF_proteobact-type"/>
</dbReference>
<keyword evidence="2" id="KW-0805">Transcription regulation</keyword>
<dbReference type="Gene3D" id="3.40.190.290">
    <property type="match status" value="1"/>
</dbReference>
<evidence type="ECO:0000256" key="3">
    <source>
        <dbReference type="ARBA" id="ARBA00023125"/>
    </source>
</evidence>
<evidence type="ECO:0000256" key="4">
    <source>
        <dbReference type="ARBA" id="ARBA00023163"/>
    </source>
</evidence>
<name>A0ABT8Y8R5_9SPHN</name>
<dbReference type="InterPro" id="IPR036388">
    <property type="entry name" value="WH-like_DNA-bd_sf"/>
</dbReference>
<evidence type="ECO:0000259" key="5">
    <source>
        <dbReference type="PROSITE" id="PS50931"/>
    </source>
</evidence>
<dbReference type="PANTHER" id="PTHR30537:SF5">
    <property type="entry name" value="HTH-TYPE TRANSCRIPTIONAL ACTIVATOR TTDR-RELATED"/>
    <property type="match status" value="1"/>
</dbReference>
<proteinExistence type="inferred from homology"/>
<dbReference type="SUPFAM" id="SSF46785">
    <property type="entry name" value="Winged helix' DNA-binding domain"/>
    <property type="match status" value="1"/>
</dbReference>
<evidence type="ECO:0000313" key="7">
    <source>
        <dbReference type="Proteomes" id="UP001169764"/>
    </source>
</evidence>
<sequence>MDRDYALYARIVAAGSLSGAGRALGVSPSWVSKRLSDLEQRLGSQLITRSTRRLALTAAGVRFHADVLAILAAAAAAEARVKQMDNVPSGPLRITAPTSFGRLHIAPYLKPFLDLYPAIQLSMDLSDRFVDLAGEGIDIAVRITAAVDPRLAVDRLGDSPRVLCAAPAYLVDHGAPPSLDSLGSHRLLAANGQLPWRLSGPDGEAVVTAPSAVETNSSEVVRELALAGVGIALRSLWDVQADLASNRLIRVLPDYEGSSEVGIYAVHLRTTRPRPALLAFRDFLTDVVARSIRRNIVE</sequence>